<feature type="region of interest" description="Disordered" evidence="1">
    <location>
        <begin position="89"/>
        <end position="110"/>
    </location>
</feature>
<evidence type="ECO:0000313" key="4">
    <source>
        <dbReference type="EMBL" id="TCK70847.1"/>
    </source>
</evidence>
<evidence type="ECO:0000313" key="5">
    <source>
        <dbReference type="Proteomes" id="UP000295210"/>
    </source>
</evidence>
<reference evidence="4 5" key="1">
    <citation type="submission" date="2019-03" db="EMBL/GenBank/DDBJ databases">
        <title>Genomic Encyclopedia of Type Strains, Phase IV (KMG-IV): sequencing the most valuable type-strain genomes for metagenomic binning, comparative biology and taxonomic classification.</title>
        <authorList>
            <person name="Goeker M."/>
        </authorList>
    </citation>
    <scope>NUCLEOTIDE SEQUENCE [LARGE SCALE GENOMIC DNA]</scope>
    <source>
        <strain evidence="4 5">DSM 103428</strain>
    </source>
</reference>
<dbReference type="EMBL" id="SMGK01000006">
    <property type="protein sequence ID" value="TCK70847.1"/>
    <property type="molecule type" value="Genomic_DNA"/>
</dbReference>
<dbReference type="InterPro" id="IPR025711">
    <property type="entry name" value="PepSY"/>
</dbReference>
<sequence length="110" mass="11917">MITRKALSIAFILPLLAPIALTAQPAAKQAKITKAKAEQIALAREQGKIKSGELEKEHGRMIYSFDIQTKDAIHEVNVDANTGVIVEDSVENPADEAKEAAQEKAKSPRP</sequence>
<keyword evidence="2" id="KW-0732">Signal</keyword>
<dbReference type="Gene3D" id="3.10.450.40">
    <property type="match status" value="1"/>
</dbReference>
<dbReference type="RefSeq" id="WP_131998928.1">
    <property type="nucleotide sequence ID" value="NZ_SMGK01000006.1"/>
</dbReference>
<feature type="signal peptide" evidence="2">
    <location>
        <begin position="1"/>
        <end position="22"/>
    </location>
</feature>
<dbReference type="AlphaFoldDB" id="A0A4R1L1F9"/>
<dbReference type="Pfam" id="PF03413">
    <property type="entry name" value="PepSY"/>
    <property type="match status" value="1"/>
</dbReference>
<protein>
    <submittedName>
        <fullName evidence="4">Peptidase YpeB-like protein</fullName>
    </submittedName>
</protein>
<feature type="compositionally biased region" description="Basic and acidic residues" evidence="1">
    <location>
        <begin position="95"/>
        <end position="110"/>
    </location>
</feature>
<proteinExistence type="predicted"/>
<feature type="chain" id="PRO_5020234209" evidence="2">
    <location>
        <begin position="23"/>
        <end position="110"/>
    </location>
</feature>
<evidence type="ECO:0000256" key="2">
    <source>
        <dbReference type="SAM" id="SignalP"/>
    </source>
</evidence>
<dbReference type="OrthoDB" id="1919149at2"/>
<dbReference type="Proteomes" id="UP000295210">
    <property type="component" value="Unassembled WGS sequence"/>
</dbReference>
<name>A0A4R1L1F9_9BACT</name>
<evidence type="ECO:0000259" key="3">
    <source>
        <dbReference type="Pfam" id="PF03413"/>
    </source>
</evidence>
<gene>
    <name evidence="4" type="ORF">C7378_3236</name>
</gene>
<organism evidence="4 5">
    <name type="scientific">Acidipila rosea</name>
    <dbReference type="NCBI Taxonomy" id="768535"/>
    <lineage>
        <taxon>Bacteria</taxon>
        <taxon>Pseudomonadati</taxon>
        <taxon>Acidobacteriota</taxon>
        <taxon>Terriglobia</taxon>
        <taxon>Terriglobales</taxon>
        <taxon>Acidobacteriaceae</taxon>
        <taxon>Acidipila</taxon>
    </lineage>
</organism>
<keyword evidence="5" id="KW-1185">Reference proteome</keyword>
<accession>A0A4R1L1F9</accession>
<feature type="domain" description="PepSY" evidence="3">
    <location>
        <begin position="31"/>
        <end position="87"/>
    </location>
</feature>
<comment type="caution">
    <text evidence="4">The sequence shown here is derived from an EMBL/GenBank/DDBJ whole genome shotgun (WGS) entry which is preliminary data.</text>
</comment>
<evidence type="ECO:0000256" key="1">
    <source>
        <dbReference type="SAM" id="MobiDB-lite"/>
    </source>
</evidence>